<evidence type="ECO:0000256" key="17">
    <source>
        <dbReference type="ARBA" id="ARBA00023136"/>
    </source>
</evidence>
<dbReference type="EMBL" id="CM007653">
    <property type="protein sequence ID" value="ONI17646.1"/>
    <property type="molecule type" value="Genomic_DNA"/>
</dbReference>
<evidence type="ECO:0000259" key="25">
    <source>
        <dbReference type="PROSITE" id="PS50011"/>
    </source>
</evidence>
<dbReference type="PROSITE" id="PS00109">
    <property type="entry name" value="PROTEIN_KINASE_TYR"/>
    <property type="match status" value="1"/>
</dbReference>
<evidence type="ECO:0000256" key="12">
    <source>
        <dbReference type="ARBA" id="ARBA00022737"/>
    </source>
</evidence>
<keyword evidence="19" id="KW-0325">Glycoprotein</keyword>
<dbReference type="Pfam" id="PF00069">
    <property type="entry name" value="Pkinase"/>
    <property type="match status" value="1"/>
</dbReference>
<evidence type="ECO:0000256" key="24">
    <source>
        <dbReference type="SAM" id="Phobius"/>
    </source>
</evidence>
<dbReference type="InterPro" id="IPR013210">
    <property type="entry name" value="LRR_N_plant-typ"/>
</dbReference>
<sequence>MVSPVEKQIYLFMLVVVTLVSVSSFKVATSASLTAPSSRSPEGQEAEALLKWRDSLDNQNQSLMSSWLGKSPCNWTGIACNEFRSITNISLSSIGLRGTLYAFGFSSFPSLQSLNLYQNSFYGSIPSSLGNLSKLIYLDLSFNQLFGRIPSEIGLMTSLHKLYLNDNAINGSIPEEIGSLSSLKVLGLSGNNLTGPIPASIWNMGNLSLLYLFKNELTGTVPQEVGNLKSLNQLHLQFNNLTGPIPASIGNLVNLTILALLENNFYGSIPPTLGNLTKLTLLDVQQNQLSGPIPPEIGKLKLLFKLGLFVNNLNGSIPGEFKNLTNLQNLGVSSNMLSGYLPQDICTGGLLVNFTANDNYFIGSVPKSFRNCSSLYRVRLDRNQLSGNISEDLGVYPHLNYIDLSYNNFYGELSPKWGLCQSLQSLKISNNRISGRIPTQLGESLQLRVLDLSSNYLVGAIPKELGRLASLFNLNLGGNKLSDSVPLEIGRLSNLEQLNLAANNLSGYIPKQLYGCLKLLNLNLSTNGLNENLPSEIGSLESLQVLDLSHNLLRGEIPPQFGELENLEALNVSHNELSGSFPSTFDNMLHLTAIDISYNQLEGPLPNIKAFNEAPIEALESNKGLCGNATSLKACQSTIRNRKKNKNIILIAALILGTLFLGFIVVGFLYICRHQTVREEHEMPRRADLFDIWSYDGKLVYEDIIDATEEFDSKHCVGAGGHASVYKAMLQTGQIVAVKKLHTLQDGGIANIKAFESEIRALSEIRHRNIVKLYGFCAHPRHSFLVYQFLEGGSLEGVLRNDREATMFEWTARINLVKSVADALSYMHHDCLPPIVHRDISSKNILLDLELVAYISDFGTARILKPDSSNWTSFAGTFGYTAPEFAYTMEVNEKCDVYSFGVLALEVIMGKHPGDLLISVLSSTTSTALDTPLRDVLDQRLSPPKDQVAEKVMFVVKLAFSCLQTKPQCRPTLQQVSQELSIPKVPLPLTLDKVALEQLVSHA</sequence>
<evidence type="ECO:0000256" key="11">
    <source>
        <dbReference type="ARBA" id="ARBA00022729"/>
    </source>
</evidence>
<evidence type="ECO:0000256" key="16">
    <source>
        <dbReference type="ARBA" id="ARBA00022989"/>
    </source>
</evidence>
<keyword evidence="17 24" id="KW-0472">Membrane</keyword>
<evidence type="ECO:0000313" key="27">
    <source>
        <dbReference type="Proteomes" id="UP000006882"/>
    </source>
</evidence>
<keyword evidence="15 23" id="KW-0067">ATP-binding</keyword>
<comment type="similarity">
    <text evidence="20">Belongs to the polygalacturonase-inhibiting protein family.</text>
</comment>
<evidence type="ECO:0000256" key="7">
    <source>
        <dbReference type="ARBA" id="ARBA00022553"/>
    </source>
</evidence>
<keyword evidence="12" id="KW-0677">Repeat</keyword>
<evidence type="ECO:0000313" key="26">
    <source>
        <dbReference type="EMBL" id="ONI17646.1"/>
    </source>
</evidence>
<protein>
    <recommendedName>
        <fullName evidence="3">non-specific serine/threonine protein kinase</fullName>
        <ecNumber evidence="3">2.7.11.1</ecNumber>
    </recommendedName>
</protein>
<dbReference type="InterPro" id="IPR032675">
    <property type="entry name" value="LRR_dom_sf"/>
</dbReference>
<dbReference type="InterPro" id="IPR003591">
    <property type="entry name" value="Leu-rich_rpt_typical-subtyp"/>
</dbReference>
<keyword evidence="9" id="KW-0808">Transferase</keyword>
<keyword evidence="8" id="KW-0433">Leucine-rich repeat</keyword>
<dbReference type="SMART" id="SM00369">
    <property type="entry name" value="LRR_TYP"/>
    <property type="match status" value="9"/>
</dbReference>
<dbReference type="FunFam" id="3.30.200.20:FF:000309">
    <property type="entry name" value="Leucine-rich repeat receptor protein kinase MSP1"/>
    <property type="match status" value="1"/>
</dbReference>
<dbReference type="GO" id="GO:0004674">
    <property type="term" value="F:protein serine/threonine kinase activity"/>
    <property type="evidence" value="ECO:0007669"/>
    <property type="project" value="UniProtKB-KW"/>
</dbReference>
<evidence type="ECO:0000256" key="5">
    <source>
        <dbReference type="ARBA" id="ARBA00022512"/>
    </source>
</evidence>
<keyword evidence="18" id="KW-0675">Receptor</keyword>
<dbReference type="PANTHER" id="PTHR48005">
    <property type="entry name" value="LEUCINE RICH REPEAT KINASE 2"/>
    <property type="match status" value="1"/>
</dbReference>
<comment type="catalytic activity">
    <reaction evidence="22">
        <text>L-seryl-[protein] + ATP = O-phospho-L-seryl-[protein] + ADP + H(+)</text>
        <dbReference type="Rhea" id="RHEA:17989"/>
        <dbReference type="Rhea" id="RHEA-COMP:9863"/>
        <dbReference type="Rhea" id="RHEA-COMP:11604"/>
        <dbReference type="ChEBI" id="CHEBI:15378"/>
        <dbReference type="ChEBI" id="CHEBI:29999"/>
        <dbReference type="ChEBI" id="CHEBI:30616"/>
        <dbReference type="ChEBI" id="CHEBI:83421"/>
        <dbReference type="ChEBI" id="CHEBI:456216"/>
        <dbReference type="EC" id="2.7.11.1"/>
    </reaction>
</comment>
<keyword evidence="11" id="KW-0732">Signal</keyword>
<dbReference type="SUPFAM" id="SSF52058">
    <property type="entry name" value="L domain-like"/>
    <property type="match status" value="1"/>
</dbReference>
<evidence type="ECO:0000256" key="3">
    <source>
        <dbReference type="ARBA" id="ARBA00012513"/>
    </source>
</evidence>
<keyword evidence="4" id="KW-1003">Cell membrane</keyword>
<dbReference type="PROSITE" id="PS00107">
    <property type="entry name" value="PROTEIN_KINASE_ATP"/>
    <property type="match status" value="1"/>
</dbReference>
<evidence type="ECO:0000256" key="8">
    <source>
        <dbReference type="ARBA" id="ARBA00022614"/>
    </source>
</evidence>
<dbReference type="FunFam" id="3.80.10.10:FF:000177">
    <property type="entry name" value="Leucine-rich repeat receptor-like serine/threonine-protein kinase At1g17230"/>
    <property type="match status" value="1"/>
</dbReference>
<feature type="binding site" evidence="23">
    <location>
        <position position="740"/>
    </location>
    <ligand>
        <name>ATP</name>
        <dbReference type="ChEBI" id="CHEBI:30616"/>
    </ligand>
</feature>
<dbReference type="STRING" id="3760.A0A251Q1D6"/>
<dbReference type="InterPro" id="IPR011009">
    <property type="entry name" value="Kinase-like_dom_sf"/>
</dbReference>
<dbReference type="Gene3D" id="3.30.200.20">
    <property type="entry name" value="Phosphorylase Kinase, domain 1"/>
    <property type="match status" value="1"/>
</dbReference>
<dbReference type="eggNOG" id="ENOG502QQYD">
    <property type="taxonomic scope" value="Eukaryota"/>
</dbReference>
<dbReference type="FunFam" id="3.80.10.10:FF:000416">
    <property type="entry name" value="Probable leucine-rich repeat receptor-like protein kinase At5g63930"/>
    <property type="match status" value="1"/>
</dbReference>
<evidence type="ECO:0000256" key="10">
    <source>
        <dbReference type="ARBA" id="ARBA00022692"/>
    </source>
</evidence>
<dbReference type="Pfam" id="PF13855">
    <property type="entry name" value="LRR_8"/>
    <property type="match status" value="3"/>
</dbReference>
<comment type="catalytic activity">
    <reaction evidence="21">
        <text>L-threonyl-[protein] + ATP = O-phospho-L-threonyl-[protein] + ADP + H(+)</text>
        <dbReference type="Rhea" id="RHEA:46608"/>
        <dbReference type="Rhea" id="RHEA-COMP:11060"/>
        <dbReference type="Rhea" id="RHEA-COMP:11605"/>
        <dbReference type="ChEBI" id="CHEBI:15378"/>
        <dbReference type="ChEBI" id="CHEBI:30013"/>
        <dbReference type="ChEBI" id="CHEBI:30616"/>
        <dbReference type="ChEBI" id="CHEBI:61977"/>
        <dbReference type="ChEBI" id="CHEBI:456216"/>
        <dbReference type="EC" id="2.7.11.1"/>
    </reaction>
</comment>
<evidence type="ECO:0000256" key="2">
    <source>
        <dbReference type="ARBA" id="ARBA00004251"/>
    </source>
</evidence>
<dbReference type="PROSITE" id="PS50011">
    <property type="entry name" value="PROTEIN_KINASE_DOM"/>
    <property type="match status" value="1"/>
</dbReference>
<comment type="subcellular location">
    <subcellularLocation>
        <location evidence="2">Cell membrane</location>
        <topology evidence="2">Single-pass type I membrane protein</topology>
    </subcellularLocation>
    <subcellularLocation>
        <location evidence="1">Secreted</location>
        <location evidence="1">Cell wall</location>
    </subcellularLocation>
</comment>
<organism evidence="26 27">
    <name type="scientific">Prunus persica</name>
    <name type="common">Peach</name>
    <name type="synonym">Amygdalus persica</name>
    <dbReference type="NCBI Taxonomy" id="3760"/>
    <lineage>
        <taxon>Eukaryota</taxon>
        <taxon>Viridiplantae</taxon>
        <taxon>Streptophyta</taxon>
        <taxon>Embryophyta</taxon>
        <taxon>Tracheophyta</taxon>
        <taxon>Spermatophyta</taxon>
        <taxon>Magnoliopsida</taxon>
        <taxon>eudicotyledons</taxon>
        <taxon>Gunneridae</taxon>
        <taxon>Pentapetalae</taxon>
        <taxon>rosids</taxon>
        <taxon>fabids</taxon>
        <taxon>Rosales</taxon>
        <taxon>Rosaceae</taxon>
        <taxon>Amygdaloideae</taxon>
        <taxon>Amygdaleae</taxon>
        <taxon>Prunus</taxon>
    </lineage>
</organism>
<evidence type="ECO:0000256" key="14">
    <source>
        <dbReference type="ARBA" id="ARBA00022777"/>
    </source>
</evidence>
<keyword evidence="13 23" id="KW-0547">Nucleotide-binding</keyword>
<dbReference type="FunFam" id="1.10.510.10:FF:000445">
    <property type="entry name" value="MDIS1-interacting receptor like kinase 2"/>
    <property type="match status" value="1"/>
</dbReference>
<dbReference type="AlphaFoldDB" id="A0A251Q1D6"/>
<keyword evidence="14" id="KW-0418">Kinase</keyword>
<dbReference type="Gramene" id="ONI17646">
    <property type="protein sequence ID" value="ONI17646"/>
    <property type="gene ID" value="PRUPE_3G171300"/>
</dbReference>
<evidence type="ECO:0000256" key="18">
    <source>
        <dbReference type="ARBA" id="ARBA00023170"/>
    </source>
</evidence>
<evidence type="ECO:0000256" key="1">
    <source>
        <dbReference type="ARBA" id="ARBA00004191"/>
    </source>
</evidence>
<feature type="domain" description="Protein kinase" evidence="25">
    <location>
        <begin position="711"/>
        <end position="982"/>
    </location>
</feature>
<dbReference type="InterPro" id="IPR000719">
    <property type="entry name" value="Prot_kinase_dom"/>
</dbReference>
<name>A0A251Q1D6_PRUPE</name>
<dbReference type="GO" id="GO:0005524">
    <property type="term" value="F:ATP binding"/>
    <property type="evidence" value="ECO:0007669"/>
    <property type="project" value="UniProtKB-UniRule"/>
</dbReference>
<dbReference type="Gene3D" id="3.80.10.10">
    <property type="entry name" value="Ribonuclease Inhibitor"/>
    <property type="match status" value="4"/>
</dbReference>
<dbReference type="Pfam" id="PF08263">
    <property type="entry name" value="LRRNT_2"/>
    <property type="match status" value="1"/>
</dbReference>
<dbReference type="GO" id="GO:0005886">
    <property type="term" value="C:plasma membrane"/>
    <property type="evidence" value="ECO:0007669"/>
    <property type="project" value="UniProtKB-SubCell"/>
</dbReference>
<dbReference type="InterPro" id="IPR008266">
    <property type="entry name" value="Tyr_kinase_AS"/>
</dbReference>
<dbReference type="FunFam" id="3.80.10.10:FF:000400">
    <property type="entry name" value="Nuclear pore complex protein NUP107"/>
    <property type="match status" value="1"/>
</dbReference>
<keyword evidence="16 24" id="KW-1133">Transmembrane helix</keyword>
<feature type="transmembrane region" description="Helical" evidence="24">
    <location>
        <begin position="648"/>
        <end position="671"/>
    </location>
</feature>
<evidence type="ECO:0000256" key="21">
    <source>
        <dbReference type="ARBA" id="ARBA00047899"/>
    </source>
</evidence>
<evidence type="ECO:0000256" key="15">
    <source>
        <dbReference type="ARBA" id="ARBA00022840"/>
    </source>
</evidence>
<keyword evidence="27" id="KW-1185">Reference proteome</keyword>
<evidence type="ECO:0000256" key="19">
    <source>
        <dbReference type="ARBA" id="ARBA00023180"/>
    </source>
</evidence>
<accession>A0A251Q1D6</accession>
<dbReference type="Proteomes" id="UP000006882">
    <property type="component" value="Chromosome G3"/>
</dbReference>
<proteinExistence type="inferred from homology"/>
<evidence type="ECO:0000256" key="13">
    <source>
        <dbReference type="ARBA" id="ARBA00022741"/>
    </source>
</evidence>
<dbReference type="Pfam" id="PF00560">
    <property type="entry name" value="LRR_1"/>
    <property type="match status" value="5"/>
</dbReference>
<dbReference type="EC" id="2.7.11.1" evidence="3"/>
<gene>
    <name evidence="26" type="ORF">PRUPE_3G171300</name>
</gene>
<dbReference type="PANTHER" id="PTHR48005:SF70">
    <property type="entry name" value="MDIS1-INTERACTING RECEPTOR LIKE KINASE 2-LIKE"/>
    <property type="match status" value="1"/>
</dbReference>
<keyword evidence="10 24" id="KW-0812">Transmembrane</keyword>
<dbReference type="InterPro" id="IPR051420">
    <property type="entry name" value="Ser_Thr_Kinases_DiverseReg"/>
</dbReference>
<evidence type="ECO:0000256" key="20">
    <source>
        <dbReference type="ARBA" id="ARBA00038043"/>
    </source>
</evidence>
<reference evidence="26 27" key="1">
    <citation type="journal article" date="2013" name="Nat. Genet.">
        <title>The high-quality draft genome of peach (Prunus persica) identifies unique patterns of genetic diversity, domestication and genome evolution.</title>
        <authorList>
            <consortium name="International Peach Genome Initiative"/>
            <person name="Verde I."/>
            <person name="Abbott A.G."/>
            <person name="Scalabrin S."/>
            <person name="Jung S."/>
            <person name="Shu S."/>
            <person name="Marroni F."/>
            <person name="Zhebentyayeva T."/>
            <person name="Dettori M.T."/>
            <person name="Grimwood J."/>
            <person name="Cattonaro F."/>
            <person name="Zuccolo A."/>
            <person name="Rossini L."/>
            <person name="Jenkins J."/>
            <person name="Vendramin E."/>
            <person name="Meisel L.A."/>
            <person name="Decroocq V."/>
            <person name="Sosinski B."/>
            <person name="Prochnik S."/>
            <person name="Mitros T."/>
            <person name="Policriti A."/>
            <person name="Cipriani G."/>
            <person name="Dondini L."/>
            <person name="Ficklin S."/>
            <person name="Goodstein D.M."/>
            <person name="Xuan P."/>
            <person name="Del Fabbro C."/>
            <person name="Aramini V."/>
            <person name="Copetti D."/>
            <person name="Gonzalez S."/>
            <person name="Horner D.S."/>
            <person name="Falchi R."/>
            <person name="Lucas S."/>
            <person name="Mica E."/>
            <person name="Maldonado J."/>
            <person name="Lazzari B."/>
            <person name="Bielenberg D."/>
            <person name="Pirona R."/>
            <person name="Miculan M."/>
            <person name="Barakat A."/>
            <person name="Testolin R."/>
            <person name="Stella A."/>
            <person name="Tartarini S."/>
            <person name="Tonutti P."/>
            <person name="Arus P."/>
            <person name="Orellana A."/>
            <person name="Wells C."/>
            <person name="Main D."/>
            <person name="Vizzotto G."/>
            <person name="Silva H."/>
            <person name="Salamini F."/>
            <person name="Schmutz J."/>
            <person name="Morgante M."/>
            <person name="Rokhsar D.S."/>
        </authorList>
    </citation>
    <scope>NUCLEOTIDE SEQUENCE [LARGE SCALE GENOMIC DNA]</scope>
    <source>
        <strain evidence="27">cv. Nemared</strain>
    </source>
</reference>
<evidence type="ECO:0000256" key="6">
    <source>
        <dbReference type="ARBA" id="ARBA00022527"/>
    </source>
</evidence>
<evidence type="ECO:0000256" key="22">
    <source>
        <dbReference type="ARBA" id="ARBA00048679"/>
    </source>
</evidence>
<evidence type="ECO:0000256" key="4">
    <source>
        <dbReference type="ARBA" id="ARBA00022475"/>
    </source>
</evidence>
<dbReference type="Gene3D" id="1.10.510.10">
    <property type="entry name" value="Transferase(Phosphotransferase) domain 1"/>
    <property type="match status" value="1"/>
</dbReference>
<keyword evidence="7" id="KW-0597">Phosphoprotein</keyword>
<dbReference type="InterPro" id="IPR017441">
    <property type="entry name" value="Protein_kinase_ATP_BS"/>
</dbReference>
<dbReference type="InterPro" id="IPR001611">
    <property type="entry name" value="Leu-rich_rpt"/>
</dbReference>
<evidence type="ECO:0000256" key="23">
    <source>
        <dbReference type="PROSITE-ProRule" id="PRU10141"/>
    </source>
</evidence>
<dbReference type="SUPFAM" id="SSF56112">
    <property type="entry name" value="Protein kinase-like (PK-like)"/>
    <property type="match status" value="1"/>
</dbReference>
<dbReference type="SUPFAM" id="SSF52047">
    <property type="entry name" value="RNI-like"/>
    <property type="match status" value="1"/>
</dbReference>
<evidence type="ECO:0000256" key="9">
    <source>
        <dbReference type="ARBA" id="ARBA00022679"/>
    </source>
</evidence>
<keyword evidence="5" id="KW-0964">Secreted</keyword>
<keyword evidence="6" id="KW-0723">Serine/threonine-protein kinase</keyword>
<keyword evidence="5" id="KW-0134">Cell wall</keyword>